<sequence>MQAAEIPLTPDNQQFSIGINGASYSFKAIWRDDAGWVIDLMDGNGAGIIYGIPLVTGVNLMAQYNYLSLGFGLAVVCDDPLQDKPTKTGLGLTSHLYAITE</sequence>
<dbReference type="AlphaFoldDB" id="A0A1S8Y9T7"/>
<dbReference type="RefSeq" id="WP_078004870.1">
    <property type="nucleotide sequence ID" value="NZ_MRUL01000028.1"/>
</dbReference>
<dbReference type="OrthoDB" id="5465444at2"/>
<reference evidence="2 3" key="1">
    <citation type="submission" date="2016-12" db="EMBL/GenBank/DDBJ databases">
        <title>Izhakiella australiana sp. nov. of genus Izhakiella isolated from Australian desert.</title>
        <authorList>
            <person name="Ji M."/>
        </authorList>
    </citation>
    <scope>NUCLEOTIDE SEQUENCE [LARGE SCALE GENOMIC DNA]</scope>
    <source>
        <strain evidence="2 3">D4N98</strain>
    </source>
</reference>
<organism evidence="2 3">
    <name type="scientific">Izhakiella australiensis</name>
    <dbReference type="NCBI Taxonomy" id="1926881"/>
    <lineage>
        <taxon>Bacteria</taxon>
        <taxon>Pseudomonadati</taxon>
        <taxon>Pseudomonadota</taxon>
        <taxon>Gammaproteobacteria</taxon>
        <taxon>Enterobacterales</taxon>
        <taxon>Erwiniaceae</taxon>
        <taxon>Izhakiella</taxon>
    </lineage>
</organism>
<dbReference type="EMBL" id="MRUL01000028">
    <property type="protein sequence ID" value="OON35597.1"/>
    <property type="molecule type" value="Genomic_DNA"/>
</dbReference>
<dbReference type="Pfam" id="PF22479">
    <property type="entry name" value="Pam3_gp18"/>
    <property type="match status" value="1"/>
</dbReference>
<proteinExistence type="predicted"/>
<accession>A0A1S8Y9T7</accession>
<protein>
    <recommendedName>
        <fullName evidence="1">Cyanophage baseplate Pam3 plug gp18 domain-containing protein</fullName>
    </recommendedName>
</protein>
<dbReference type="STRING" id="1926881.BTJ39_22235"/>
<evidence type="ECO:0000313" key="3">
    <source>
        <dbReference type="Proteomes" id="UP000190667"/>
    </source>
</evidence>
<evidence type="ECO:0000313" key="2">
    <source>
        <dbReference type="EMBL" id="OON35597.1"/>
    </source>
</evidence>
<dbReference type="Proteomes" id="UP000190667">
    <property type="component" value="Unassembled WGS sequence"/>
</dbReference>
<gene>
    <name evidence="2" type="ORF">BTJ39_22235</name>
</gene>
<evidence type="ECO:0000259" key="1">
    <source>
        <dbReference type="Pfam" id="PF22479"/>
    </source>
</evidence>
<keyword evidence="3" id="KW-1185">Reference proteome</keyword>
<feature type="domain" description="Cyanophage baseplate Pam3 plug gp18" evidence="1">
    <location>
        <begin position="5"/>
        <end position="100"/>
    </location>
</feature>
<dbReference type="InterPro" id="IPR054252">
    <property type="entry name" value="Pam3_gp18"/>
</dbReference>
<comment type="caution">
    <text evidence="2">The sequence shown here is derived from an EMBL/GenBank/DDBJ whole genome shotgun (WGS) entry which is preliminary data.</text>
</comment>
<name>A0A1S8Y9T7_9GAMM</name>